<feature type="compositionally biased region" description="Basic and acidic residues" evidence="1">
    <location>
        <begin position="148"/>
        <end position="186"/>
    </location>
</feature>
<keyword evidence="2" id="KW-1133">Transmembrane helix</keyword>
<feature type="chain" id="PRO_5008276264" evidence="3">
    <location>
        <begin position="24"/>
        <end position="441"/>
    </location>
</feature>
<feature type="signal peptide" evidence="3">
    <location>
        <begin position="1"/>
        <end position="23"/>
    </location>
</feature>
<feature type="compositionally biased region" description="Basic and acidic residues" evidence="1">
    <location>
        <begin position="86"/>
        <end position="98"/>
    </location>
</feature>
<feature type="compositionally biased region" description="Low complexity" evidence="1">
    <location>
        <begin position="379"/>
        <end position="389"/>
    </location>
</feature>
<feature type="compositionally biased region" description="Polar residues" evidence="1">
    <location>
        <begin position="254"/>
        <end position="280"/>
    </location>
</feature>
<keyword evidence="3" id="KW-0732">Signal</keyword>
<feature type="transmembrane region" description="Helical" evidence="2">
    <location>
        <begin position="297"/>
        <end position="319"/>
    </location>
</feature>
<organism evidence="4 5">
    <name type="scientific">Linnemannia elongata AG-77</name>
    <dbReference type="NCBI Taxonomy" id="1314771"/>
    <lineage>
        <taxon>Eukaryota</taxon>
        <taxon>Fungi</taxon>
        <taxon>Fungi incertae sedis</taxon>
        <taxon>Mucoromycota</taxon>
        <taxon>Mortierellomycotina</taxon>
        <taxon>Mortierellomycetes</taxon>
        <taxon>Mortierellales</taxon>
        <taxon>Mortierellaceae</taxon>
        <taxon>Linnemannia</taxon>
    </lineage>
</organism>
<protein>
    <submittedName>
        <fullName evidence="4">Uncharacterized protein</fullName>
    </submittedName>
</protein>
<evidence type="ECO:0000256" key="1">
    <source>
        <dbReference type="SAM" id="MobiDB-lite"/>
    </source>
</evidence>
<accession>A0A197JU25</accession>
<dbReference type="STRING" id="1314771.A0A197JU25"/>
<name>A0A197JU25_9FUNG</name>
<feature type="region of interest" description="Disordered" evidence="1">
    <location>
        <begin position="83"/>
        <end position="297"/>
    </location>
</feature>
<feature type="region of interest" description="Disordered" evidence="1">
    <location>
        <begin position="364"/>
        <end position="441"/>
    </location>
</feature>
<keyword evidence="2" id="KW-0472">Membrane</keyword>
<feature type="compositionally biased region" description="Basic residues" evidence="1">
    <location>
        <begin position="187"/>
        <end position="208"/>
    </location>
</feature>
<reference evidence="4 5" key="1">
    <citation type="submission" date="2016-05" db="EMBL/GenBank/DDBJ databases">
        <title>Genome sequencing reveals origins of a unique bacterial endosymbiosis in the earliest lineages of terrestrial Fungi.</title>
        <authorList>
            <consortium name="DOE Joint Genome Institute"/>
            <person name="Uehling J."/>
            <person name="Gryganskyi A."/>
            <person name="Hameed K."/>
            <person name="Tschaplinski T."/>
            <person name="Misztal P."/>
            <person name="Wu S."/>
            <person name="Desiro A."/>
            <person name="Vande Pol N."/>
            <person name="Du Z.-Y."/>
            <person name="Zienkiewicz A."/>
            <person name="Zienkiewicz K."/>
            <person name="Morin E."/>
            <person name="Tisserant E."/>
            <person name="Splivallo R."/>
            <person name="Hainaut M."/>
            <person name="Henrissat B."/>
            <person name="Ohm R."/>
            <person name="Kuo A."/>
            <person name="Yan J."/>
            <person name="Lipzen A."/>
            <person name="Nolan M."/>
            <person name="Labutti K."/>
            <person name="Barry K."/>
            <person name="Goldstein A."/>
            <person name="Labbe J."/>
            <person name="Schadt C."/>
            <person name="Tuskan G."/>
            <person name="Grigoriev I."/>
            <person name="Martin F."/>
            <person name="Vilgalys R."/>
            <person name="Bonito G."/>
        </authorList>
    </citation>
    <scope>NUCLEOTIDE SEQUENCE [LARGE SCALE GENOMIC DNA]</scope>
    <source>
        <strain evidence="4 5">AG-77</strain>
    </source>
</reference>
<sequence length="441" mass="45815">MRISWALQVAAVFCLVAVHPAVADSSSSSSEEQNQIQVPAFDRNPHSIDDPTPVYHKRAADSLHIEIIEDHISNNFARMGGLQFRRRGDSPGEHERPRGRPGPSRSETTDVPPHSSKEPHLKHEPKRRRPAHLTAPENHHPKPTHKPGKPDHGKPGKPDHGKPGKPDHGKPGKPDHGKPGKPDHGKPGKPGKPHKPKPHKPKPNKPKPKPTTTTTTDTTAPTVAPVVPPPSPVVPTTTDAPVVPSPPAVVPPTENTGSPVQDLPSGNNGSPNGAQPTSGLSTAPGGGSMSGSSSSSIGTIIGAVVGSVALAGLVALGVYRRRERQRAVEEATGPNPEMDEAPRTAFRHESFMALVKDAAQGFYAPGTTGPAGGPGPHGPSGLSGVAIVGAGAGTGANLSRQTSARSQNSQHSLHSRRSGQFSAHGMTPSSPPPPLAHIGGR</sequence>
<dbReference type="OrthoDB" id="2444455at2759"/>
<feature type="region of interest" description="Disordered" evidence="1">
    <location>
        <begin position="319"/>
        <end position="341"/>
    </location>
</feature>
<evidence type="ECO:0000313" key="4">
    <source>
        <dbReference type="EMBL" id="OAQ28483.1"/>
    </source>
</evidence>
<dbReference type="EMBL" id="KV442048">
    <property type="protein sequence ID" value="OAQ28483.1"/>
    <property type="molecule type" value="Genomic_DNA"/>
</dbReference>
<keyword evidence="5" id="KW-1185">Reference proteome</keyword>
<keyword evidence="2" id="KW-0812">Transmembrane</keyword>
<evidence type="ECO:0000256" key="2">
    <source>
        <dbReference type="SAM" id="Phobius"/>
    </source>
</evidence>
<feature type="compositionally biased region" description="Low complexity" evidence="1">
    <location>
        <begin position="210"/>
        <end position="225"/>
    </location>
</feature>
<evidence type="ECO:0000313" key="5">
    <source>
        <dbReference type="Proteomes" id="UP000078512"/>
    </source>
</evidence>
<feature type="region of interest" description="Disordered" evidence="1">
    <location>
        <begin position="23"/>
        <end position="53"/>
    </location>
</feature>
<gene>
    <name evidence="4" type="ORF">K457DRAFT_20044</name>
</gene>
<feature type="compositionally biased region" description="Polar residues" evidence="1">
    <location>
        <begin position="397"/>
        <end position="412"/>
    </location>
</feature>
<dbReference type="AlphaFoldDB" id="A0A197JU25"/>
<dbReference type="Proteomes" id="UP000078512">
    <property type="component" value="Unassembled WGS sequence"/>
</dbReference>
<proteinExistence type="predicted"/>
<evidence type="ECO:0000256" key="3">
    <source>
        <dbReference type="SAM" id="SignalP"/>
    </source>
</evidence>